<proteinExistence type="predicted"/>
<dbReference type="Proteomes" id="UP000606974">
    <property type="component" value="Unassembled WGS sequence"/>
</dbReference>
<sequence>MSASTVKIPIPSSLAQIDVSSHMPTSATKMTSPHDANDQKSRTTLLTHRTLPPQTRKSLLNHLQATDTIPTLNDLLTATLTKSTTTIPPGAAEWSSRVHALALELLRSGACAPTFSELMNEITGRALSATPPSDAARLQGEEGARGGLGTIILPSGSYGKDGLPDVKIPQEVVETGIGFLKERVRGNIEIVDDDDGNDKEEGEE</sequence>
<accession>A0A8H7ACT9</accession>
<evidence type="ECO:0000313" key="3">
    <source>
        <dbReference type="Proteomes" id="UP000606974"/>
    </source>
</evidence>
<keyword evidence="3" id="KW-1185">Reference proteome</keyword>
<feature type="region of interest" description="Disordered" evidence="1">
    <location>
        <begin position="17"/>
        <end position="40"/>
    </location>
</feature>
<protein>
    <submittedName>
        <fullName evidence="2">Uncharacterized protein</fullName>
    </submittedName>
</protein>
<dbReference type="EMBL" id="JAACFV010000111">
    <property type="protein sequence ID" value="KAF7505367.1"/>
    <property type="molecule type" value="Genomic_DNA"/>
</dbReference>
<evidence type="ECO:0000313" key="2">
    <source>
        <dbReference type="EMBL" id="KAF7505367.1"/>
    </source>
</evidence>
<dbReference type="OrthoDB" id="5355007at2759"/>
<feature type="compositionally biased region" description="Polar residues" evidence="1">
    <location>
        <begin position="17"/>
        <end position="31"/>
    </location>
</feature>
<name>A0A8H7ACT9_9EURO</name>
<reference evidence="2" key="1">
    <citation type="submission" date="2020-02" db="EMBL/GenBank/DDBJ databases">
        <authorList>
            <person name="Palmer J.M."/>
        </authorList>
    </citation>
    <scope>NUCLEOTIDE SEQUENCE</scope>
    <source>
        <strain evidence="2">EPUS1.4</strain>
        <tissue evidence="2">Thallus</tissue>
    </source>
</reference>
<comment type="caution">
    <text evidence="2">The sequence shown here is derived from an EMBL/GenBank/DDBJ whole genome shotgun (WGS) entry which is preliminary data.</text>
</comment>
<gene>
    <name evidence="2" type="ORF">GJ744_000988</name>
</gene>
<dbReference type="AlphaFoldDB" id="A0A8H7ACT9"/>
<organism evidence="2 3">
    <name type="scientific">Endocarpon pusillum</name>
    <dbReference type="NCBI Taxonomy" id="364733"/>
    <lineage>
        <taxon>Eukaryota</taxon>
        <taxon>Fungi</taxon>
        <taxon>Dikarya</taxon>
        <taxon>Ascomycota</taxon>
        <taxon>Pezizomycotina</taxon>
        <taxon>Eurotiomycetes</taxon>
        <taxon>Chaetothyriomycetidae</taxon>
        <taxon>Verrucariales</taxon>
        <taxon>Verrucariaceae</taxon>
        <taxon>Endocarpon</taxon>
    </lineage>
</organism>
<evidence type="ECO:0000256" key="1">
    <source>
        <dbReference type="SAM" id="MobiDB-lite"/>
    </source>
</evidence>